<sequence length="515" mass="59864">MILALWSAQTKWQIIKHFPEKTKKDMLTRKIFFILTILIALSVTDSDAQVNLQTIEFNGKVYEKGKGIKGIPVTDGNNIVLTNEKGEYKLVSNSTAEYIYITIPSGYIIPVENKVPCFFKKVEKNNNKKQKIDFELQKSNLDDTKHTFIVWADPQVNFADELPLVEKAALDVNGLIKDNYSDQPVYGMICGDIIHDTGKEPRFYEPIKEIVRQMNIPFFYAVGNHDINLDVRSDNYAKELYKSHFGPTYYSFNRGKIHYIVLDDVFYAGNSFYYIGYLYERQFNWLQQDLALVAEGSTVVVAMHIPSYSVEARHGEYAKEPPTKVLQNRQSLYKILKPYNAHIFSGHEHQNENYIIADNIFEHNHAALCGLFWQAPWCHDGTASGYGVYEFDGDNVKWYFKTIGKDRNHQFNLYPAGSSKEKPEAITANVWNYDPSWKIYWYEDNIKMGEMERFTGYDPNIRDYVKENGKNFKYSWISVKQTDHIFFAIPKNKDAEIKVEVTDRFGNSYIEELKK</sequence>
<dbReference type="InterPro" id="IPR032288">
    <property type="entry name" value="Metallophos_C"/>
</dbReference>
<evidence type="ECO:0000313" key="5">
    <source>
        <dbReference type="Proteomes" id="UP000555103"/>
    </source>
</evidence>
<dbReference type="InterPro" id="IPR029052">
    <property type="entry name" value="Metallo-depent_PP-like"/>
</dbReference>
<keyword evidence="5" id="KW-1185">Reference proteome</keyword>
<reference evidence="4 5" key="1">
    <citation type="submission" date="2020-08" db="EMBL/GenBank/DDBJ databases">
        <title>Genomic Encyclopedia of Type Strains, Phase IV (KMG-IV): sequencing the most valuable type-strain genomes for metagenomic binning, comparative biology and taxonomic classification.</title>
        <authorList>
            <person name="Goeker M."/>
        </authorList>
    </citation>
    <scope>NUCLEOTIDE SEQUENCE [LARGE SCALE GENOMIC DNA]</scope>
    <source>
        <strain evidence="4 5">DSM 104969</strain>
    </source>
</reference>
<feature type="domain" description="Calcineurin-like phosphoesterase N-terminal" evidence="3">
    <location>
        <begin position="59"/>
        <end position="136"/>
    </location>
</feature>
<name>A0A840CSM8_9BACT</name>
<dbReference type="Gene3D" id="3.60.21.10">
    <property type="match status" value="1"/>
</dbReference>
<accession>A0A840CSM8</accession>
<evidence type="ECO:0008006" key="6">
    <source>
        <dbReference type="Google" id="ProtNLM"/>
    </source>
</evidence>
<dbReference type="InterPro" id="IPR004843">
    <property type="entry name" value="Calcineurin-like_PHP"/>
</dbReference>
<dbReference type="PANTHER" id="PTHR43143:SF1">
    <property type="entry name" value="SERINE_THREONINE-PROTEIN PHOSPHATASE CPPED1"/>
    <property type="match status" value="1"/>
</dbReference>
<gene>
    <name evidence="4" type="ORF">GGR21_003958</name>
</gene>
<dbReference type="InterPro" id="IPR032285">
    <property type="entry name" value="Metallophos_N"/>
</dbReference>
<evidence type="ECO:0000259" key="2">
    <source>
        <dbReference type="Pfam" id="PF16370"/>
    </source>
</evidence>
<evidence type="ECO:0000259" key="3">
    <source>
        <dbReference type="Pfam" id="PF16371"/>
    </source>
</evidence>
<dbReference type="EMBL" id="JACIEP010000021">
    <property type="protein sequence ID" value="MBB4038031.1"/>
    <property type="molecule type" value="Genomic_DNA"/>
</dbReference>
<evidence type="ECO:0000313" key="4">
    <source>
        <dbReference type="EMBL" id="MBB4038031.1"/>
    </source>
</evidence>
<dbReference type="RefSeq" id="WP_246348123.1">
    <property type="nucleotide sequence ID" value="NZ_JACIEP010000021.1"/>
</dbReference>
<evidence type="ECO:0000259" key="1">
    <source>
        <dbReference type="Pfam" id="PF00149"/>
    </source>
</evidence>
<feature type="domain" description="Calcineurin-like phosphoesterase" evidence="1">
    <location>
        <begin position="179"/>
        <end position="350"/>
    </location>
</feature>
<dbReference type="Pfam" id="PF16370">
    <property type="entry name" value="MetallophosC"/>
    <property type="match status" value="1"/>
</dbReference>
<dbReference type="PANTHER" id="PTHR43143">
    <property type="entry name" value="METALLOPHOSPHOESTERASE, CALCINEURIN SUPERFAMILY"/>
    <property type="match status" value="1"/>
</dbReference>
<dbReference type="SUPFAM" id="SSF56300">
    <property type="entry name" value="Metallo-dependent phosphatases"/>
    <property type="match status" value="1"/>
</dbReference>
<proteinExistence type="predicted"/>
<dbReference type="Pfam" id="PF00149">
    <property type="entry name" value="Metallophos"/>
    <property type="match status" value="1"/>
</dbReference>
<dbReference type="GO" id="GO:0016787">
    <property type="term" value="F:hydrolase activity"/>
    <property type="evidence" value="ECO:0007669"/>
    <property type="project" value="InterPro"/>
</dbReference>
<feature type="domain" description="Calcineurin-like phosphoesterase C-terminal" evidence="2">
    <location>
        <begin position="362"/>
        <end position="509"/>
    </location>
</feature>
<dbReference type="InterPro" id="IPR051918">
    <property type="entry name" value="STPP_CPPED1"/>
</dbReference>
<organism evidence="4 5">
    <name type="scientific">Dysgonomonas hofstadii</name>
    <dbReference type="NCBI Taxonomy" id="637886"/>
    <lineage>
        <taxon>Bacteria</taxon>
        <taxon>Pseudomonadati</taxon>
        <taxon>Bacteroidota</taxon>
        <taxon>Bacteroidia</taxon>
        <taxon>Bacteroidales</taxon>
        <taxon>Dysgonomonadaceae</taxon>
        <taxon>Dysgonomonas</taxon>
    </lineage>
</organism>
<dbReference type="AlphaFoldDB" id="A0A840CSM8"/>
<comment type="caution">
    <text evidence="4">The sequence shown here is derived from an EMBL/GenBank/DDBJ whole genome shotgun (WGS) entry which is preliminary data.</text>
</comment>
<dbReference type="Proteomes" id="UP000555103">
    <property type="component" value="Unassembled WGS sequence"/>
</dbReference>
<dbReference type="Pfam" id="PF16371">
    <property type="entry name" value="MetallophosN"/>
    <property type="match status" value="1"/>
</dbReference>
<protein>
    <recommendedName>
        <fullName evidence="6">Calcineurin-like phosphoesterase</fullName>
    </recommendedName>
</protein>